<dbReference type="EMBL" id="LAZR01024041">
    <property type="protein sequence ID" value="KKL76445.1"/>
    <property type="molecule type" value="Genomic_DNA"/>
</dbReference>
<protein>
    <submittedName>
        <fullName evidence="1">Uncharacterized protein</fullName>
    </submittedName>
</protein>
<feature type="non-terminal residue" evidence="1">
    <location>
        <position position="114"/>
    </location>
</feature>
<sequence length="114" mass="12229">MALLGHHHCLHHCRHNHCRFCHALTGHRLSGRITPAADIVADIAVRLVSQPRNGTVRSHHLTQGRVVLLDHDHLFADFGHRAGGLDGGYTGLRLSGRGGAVRRAAGDSADAALC</sequence>
<organism evidence="1">
    <name type="scientific">marine sediment metagenome</name>
    <dbReference type="NCBI Taxonomy" id="412755"/>
    <lineage>
        <taxon>unclassified sequences</taxon>
        <taxon>metagenomes</taxon>
        <taxon>ecological metagenomes</taxon>
    </lineage>
</organism>
<gene>
    <name evidence="1" type="ORF">LCGC14_2044760</name>
</gene>
<dbReference type="AlphaFoldDB" id="A0A0F9H473"/>
<name>A0A0F9H473_9ZZZZ</name>
<evidence type="ECO:0000313" key="1">
    <source>
        <dbReference type="EMBL" id="KKL76445.1"/>
    </source>
</evidence>
<proteinExistence type="predicted"/>
<accession>A0A0F9H473</accession>
<comment type="caution">
    <text evidence="1">The sequence shown here is derived from an EMBL/GenBank/DDBJ whole genome shotgun (WGS) entry which is preliminary data.</text>
</comment>
<reference evidence="1" key="1">
    <citation type="journal article" date="2015" name="Nature">
        <title>Complex archaea that bridge the gap between prokaryotes and eukaryotes.</title>
        <authorList>
            <person name="Spang A."/>
            <person name="Saw J.H."/>
            <person name="Jorgensen S.L."/>
            <person name="Zaremba-Niedzwiedzka K."/>
            <person name="Martijn J."/>
            <person name="Lind A.E."/>
            <person name="van Eijk R."/>
            <person name="Schleper C."/>
            <person name="Guy L."/>
            <person name="Ettema T.J."/>
        </authorList>
    </citation>
    <scope>NUCLEOTIDE SEQUENCE</scope>
</reference>